<accession>A0AAU8AUK2</accession>
<dbReference type="EMBL" id="PP511379">
    <property type="protein sequence ID" value="XCD03601.1"/>
    <property type="molecule type" value="Genomic_DNA"/>
</dbReference>
<evidence type="ECO:0000256" key="2">
    <source>
        <dbReference type="ARBA" id="ARBA00022692"/>
    </source>
</evidence>
<organism evidence="6">
    <name type="scientific">Dulem virus 40</name>
    <dbReference type="NCBI Taxonomy" id="3145758"/>
    <lineage>
        <taxon>Viruses</taxon>
        <taxon>Duplodnaviria</taxon>
        <taxon>Heunggongvirae</taxon>
        <taxon>Uroviricota</taxon>
        <taxon>Caudoviricetes</taxon>
    </lineage>
</organism>
<sequence length="160" mass="18328">METYFEIIQIGMGDYSLHHLVWHLTIVALCIIVSGMFSISDLISGIYTAKKVGEKLRSHRFRKTIEKMAVYWFFQTLVAMVGLVLSVLPWYNLPYLSIIFALLICFVEGCSMWEHSKRRKDRTVKIPEAAQELIDFLGGVEELKKFARHKLGTEGGEPGE</sequence>
<dbReference type="Pfam" id="PF05105">
    <property type="entry name" value="Phage_holin_4_1"/>
    <property type="match status" value="1"/>
</dbReference>
<evidence type="ECO:0000256" key="4">
    <source>
        <dbReference type="ARBA" id="ARBA00023136"/>
    </source>
</evidence>
<keyword evidence="4 5" id="KW-0472">Membrane</keyword>
<feature type="transmembrane region" description="Helical" evidence="5">
    <location>
        <begin position="68"/>
        <end position="88"/>
    </location>
</feature>
<feature type="transmembrane region" description="Helical" evidence="5">
    <location>
        <begin position="94"/>
        <end position="113"/>
    </location>
</feature>
<protein>
    <submittedName>
        <fullName evidence="6">Holin protein</fullName>
    </submittedName>
</protein>
<dbReference type="InterPro" id="IPR006480">
    <property type="entry name" value="Phage_holin_4_1"/>
</dbReference>
<feature type="transmembrane region" description="Helical" evidence="5">
    <location>
        <begin position="20"/>
        <end position="47"/>
    </location>
</feature>
<reference evidence="6" key="1">
    <citation type="submission" date="2024-03" db="EMBL/GenBank/DDBJ databases">
        <title>Diverse circular DNA viruses in blood, oral, and fecal samples of captive lemurs.</title>
        <authorList>
            <person name="Paietta E.N."/>
            <person name="Kraberger S."/>
            <person name="Lund M.C."/>
            <person name="Custer J.M."/>
            <person name="Vargas K.M."/>
            <person name="Ehmke E.E."/>
            <person name="Yoder A.D."/>
            <person name="Varsani A."/>
        </authorList>
    </citation>
    <scope>NUCLEOTIDE SEQUENCE</scope>
    <source>
        <strain evidence="6">Duke_21_1</strain>
    </source>
</reference>
<evidence type="ECO:0000313" key="6">
    <source>
        <dbReference type="EMBL" id="XCD03601.1"/>
    </source>
</evidence>
<keyword evidence="2 5" id="KW-0812">Transmembrane</keyword>
<keyword evidence="3 5" id="KW-1133">Transmembrane helix</keyword>
<evidence type="ECO:0000256" key="3">
    <source>
        <dbReference type="ARBA" id="ARBA00022989"/>
    </source>
</evidence>
<evidence type="ECO:0000256" key="1">
    <source>
        <dbReference type="ARBA" id="ARBA00004301"/>
    </source>
</evidence>
<dbReference type="GO" id="GO:0033644">
    <property type="term" value="C:host cell membrane"/>
    <property type="evidence" value="ECO:0007669"/>
    <property type="project" value="UniProtKB-SubCell"/>
</dbReference>
<comment type="subcellular location">
    <subcellularLocation>
        <location evidence="1">Host membrane</location>
        <topology evidence="1">Multi-pass membrane protein</topology>
    </subcellularLocation>
</comment>
<proteinExistence type="predicted"/>
<evidence type="ECO:0000256" key="5">
    <source>
        <dbReference type="SAM" id="Phobius"/>
    </source>
</evidence>
<name>A0AAU8AUK2_9CAUD</name>